<organism evidence="6 7">
    <name type="scientific">Paraferrimonas haliotis</name>
    <dbReference type="NCBI Taxonomy" id="2013866"/>
    <lineage>
        <taxon>Bacteria</taxon>
        <taxon>Pseudomonadati</taxon>
        <taxon>Pseudomonadota</taxon>
        <taxon>Gammaproteobacteria</taxon>
        <taxon>Alteromonadales</taxon>
        <taxon>Ferrimonadaceae</taxon>
        <taxon>Paraferrimonas</taxon>
    </lineage>
</organism>
<dbReference type="PANTHER" id="PTHR30126:SF91">
    <property type="entry name" value="LYSR FAMILY TRANSCRIPTIONAL REGULATOR"/>
    <property type="match status" value="1"/>
</dbReference>
<dbReference type="InterPro" id="IPR000847">
    <property type="entry name" value="LysR_HTH_N"/>
</dbReference>
<dbReference type="GO" id="GO:0003700">
    <property type="term" value="F:DNA-binding transcription factor activity"/>
    <property type="evidence" value="ECO:0007669"/>
    <property type="project" value="InterPro"/>
</dbReference>
<evidence type="ECO:0000256" key="4">
    <source>
        <dbReference type="ARBA" id="ARBA00023163"/>
    </source>
</evidence>
<evidence type="ECO:0000256" key="1">
    <source>
        <dbReference type="ARBA" id="ARBA00009437"/>
    </source>
</evidence>
<keyword evidence="4" id="KW-0804">Transcription</keyword>
<dbReference type="PANTHER" id="PTHR30126">
    <property type="entry name" value="HTH-TYPE TRANSCRIPTIONAL REGULATOR"/>
    <property type="match status" value="1"/>
</dbReference>
<dbReference type="InterPro" id="IPR036388">
    <property type="entry name" value="WH-like_DNA-bd_sf"/>
</dbReference>
<evidence type="ECO:0000313" key="7">
    <source>
        <dbReference type="Proteomes" id="UP001157439"/>
    </source>
</evidence>
<dbReference type="AlphaFoldDB" id="A0AA37WY97"/>
<dbReference type="Gene3D" id="1.10.10.10">
    <property type="entry name" value="Winged helix-like DNA-binding domain superfamily/Winged helix DNA-binding domain"/>
    <property type="match status" value="1"/>
</dbReference>
<evidence type="ECO:0000256" key="2">
    <source>
        <dbReference type="ARBA" id="ARBA00023015"/>
    </source>
</evidence>
<evidence type="ECO:0000259" key="5">
    <source>
        <dbReference type="PROSITE" id="PS50931"/>
    </source>
</evidence>
<comment type="similarity">
    <text evidence="1">Belongs to the LysR transcriptional regulatory family.</text>
</comment>
<feature type="domain" description="HTH lysR-type" evidence="5">
    <location>
        <begin position="3"/>
        <end position="61"/>
    </location>
</feature>
<sequence length="308" mass="34356">MIITTERLHYLWAVAETGSFSAAGRKLGYSPAAVQQAIQAFEYDIDAKLFERDPGKKPTLTELGKKFYLQALDILPKLEGLEKFALDVAQGQEAQLRVALHSFTLCGQYQDAIVALQKHFPTLELILLDADYAVLSCDKTRITNYPHLPLADIILSPGRLRSDHGGYDHIIGRIHWRIVASNKHPLSHIASTLSIDDLNLHTQLFPSPGVIFTEELNEGIRLSNKLIRYSHFYQLQSFLLSGLGFAVIPDQLARPLAEQGQLTILELDFDDGAINWGIELAWAPNLGKAGSWLVEQLQKPPQTSNLKP</sequence>
<dbReference type="SUPFAM" id="SSF53850">
    <property type="entry name" value="Periplasmic binding protein-like II"/>
    <property type="match status" value="1"/>
</dbReference>
<comment type="caution">
    <text evidence="6">The sequence shown here is derived from an EMBL/GenBank/DDBJ whole genome shotgun (WGS) entry which is preliminary data.</text>
</comment>
<keyword evidence="2" id="KW-0805">Transcription regulation</keyword>
<reference evidence="6 7" key="1">
    <citation type="journal article" date="2014" name="Int. J. Syst. Evol. Microbiol.">
        <title>Complete genome sequence of Corynebacterium casei LMG S-19264T (=DSM 44701T), isolated from a smear-ripened cheese.</title>
        <authorList>
            <consortium name="US DOE Joint Genome Institute (JGI-PGF)"/>
            <person name="Walter F."/>
            <person name="Albersmeier A."/>
            <person name="Kalinowski J."/>
            <person name="Ruckert C."/>
        </authorList>
    </citation>
    <scope>NUCLEOTIDE SEQUENCE [LARGE SCALE GENOMIC DNA]</scope>
    <source>
        <strain evidence="6 7">NBRC 112785</strain>
    </source>
</reference>
<dbReference type="RefSeq" id="WP_095499465.1">
    <property type="nucleotide sequence ID" value="NZ_BSPO01000014.1"/>
</dbReference>
<dbReference type="Gene3D" id="3.40.190.290">
    <property type="match status" value="1"/>
</dbReference>
<dbReference type="InterPro" id="IPR005119">
    <property type="entry name" value="LysR_subst-bd"/>
</dbReference>
<dbReference type="Pfam" id="PF00126">
    <property type="entry name" value="HTH_1"/>
    <property type="match status" value="1"/>
</dbReference>
<dbReference type="Pfam" id="PF03466">
    <property type="entry name" value="LysR_substrate"/>
    <property type="match status" value="1"/>
</dbReference>
<dbReference type="GO" id="GO:0000976">
    <property type="term" value="F:transcription cis-regulatory region binding"/>
    <property type="evidence" value="ECO:0007669"/>
    <property type="project" value="TreeGrafter"/>
</dbReference>
<keyword evidence="3" id="KW-0238">DNA-binding</keyword>
<protein>
    <submittedName>
        <fullName evidence="6">LysR family transcriptional regulator</fullName>
    </submittedName>
</protein>
<evidence type="ECO:0000256" key="3">
    <source>
        <dbReference type="ARBA" id="ARBA00023125"/>
    </source>
</evidence>
<name>A0AA37WY97_9GAMM</name>
<dbReference type="SUPFAM" id="SSF46785">
    <property type="entry name" value="Winged helix' DNA-binding domain"/>
    <property type="match status" value="1"/>
</dbReference>
<gene>
    <name evidence="6" type="ORF">GCM10007894_29990</name>
</gene>
<dbReference type="Proteomes" id="UP001157439">
    <property type="component" value="Unassembled WGS sequence"/>
</dbReference>
<accession>A0AA37WY97</accession>
<dbReference type="InterPro" id="IPR036390">
    <property type="entry name" value="WH_DNA-bd_sf"/>
</dbReference>
<keyword evidence="7" id="KW-1185">Reference proteome</keyword>
<evidence type="ECO:0000313" key="6">
    <source>
        <dbReference type="EMBL" id="GLS85022.1"/>
    </source>
</evidence>
<proteinExistence type="inferred from homology"/>
<dbReference type="EMBL" id="BSPO01000014">
    <property type="protein sequence ID" value="GLS85022.1"/>
    <property type="molecule type" value="Genomic_DNA"/>
</dbReference>
<dbReference type="PROSITE" id="PS50931">
    <property type="entry name" value="HTH_LYSR"/>
    <property type="match status" value="1"/>
</dbReference>